<dbReference type="Gene3D" id="2.60.120.970">
    <property type="match status" value="2"/>
</dbReference>
<dbReference type="GO" id="GO:0008083">
    <property type="term" value="F:growth factor activity"/>
    <property type="evidence" value="ECO:0007669"/>
    <property type="project" value="UniProtKB-KW"/>
</dbReference>
<dbReference type="GO" id="GO:0005615">
    <property type="term" value="C:extracellular space"/>
    <property type="evidence" value="ECO:0007669"/>
    <property type="project" value="TreeGrafter"/>
</dbReference>
<reference evidence="11 12" key="1">
    <citation type="journal article" date="2013" name="Genome Biol.">
        <title>Draft genome of the mountain pine beetle, Dendroctonus ponderosae Hopkins, a major forest pest.</title>
        <authorList>
            <person name="Keeling C.I."/>
            <person name="Yuen M.M."/>
            <person name="Liao N.Y."/>
            <person name="Docking T.R."/>
            <person name="Chan S.K."/>
            <person name="Taylor G.A."/>
            <person name="Palmquist D.L."/>
            <person name="Jackman S.D."/>
            <person name="Nguyen A."/>
            <person name="Li M."/>
            <person name="Henderson H."/>
            <person name="Janes J.K."/>
            <person name="Zhao Y."/>
            <person name="Pandoh P."/>
            <person name="Moore R."/>
            <person name="Sperling F.A."/>
            <person name="Huber D.P."/>
            <person name="Birol I."/>
            <person name="Jones S.J."/>
            <person name="Bohlmann J."/>
        </authorList>
    </citation>
    <scope>NUCLEOTIDE SEQUENCE</scope>
</reference>
<dbReference type="EMBL" id="KB631865">
    <property type="protein sequence ID" value="ERL86800.1"/>
    <property type="molecule type" value="Genomic_DNA"/>
</dbReference>
<dbReference type="OrthoDB" id="6516235at2759"/>
<evidence type="ECO:0000256" key="3">
    <source>
        <dbReference type="ARBA" id="ARBA00022525"/>
    </source>
</evidence>
<comment type="similarity">
    <text evidence="2 8">Belongs to the TGF-beta family.</text>
</comment>
<dbReference type="Pfam" id="PF00019">
    <property type="entry name" value="TGF_beta"/>
    <property type="match status" value="2"/>
</dbReference>
<evidence type="ECO:0000256" key="2">
    <source>
        <dbReference type="ARBA" id="ARBA00006656"/>
    </source>
</evidence>
<dbReference type="InterPro" id="IPR001111">
    <property type="entry name" value="TGF-b_propeptide"/>
</dbReference>
<keyword evidence="4 9" id="KW-0732">Signal</keyword>
<evidence type="ECO:0000259" key="10">
    <source>
        <dbReference type="PROSITE" id="PS51362"/>
    </source>
</evidence>
<feature type="domain" description="TGF-beta family profile" evidence="10">
    <location>
        <begin position="717"/>
        <end position="834"/>
    </location>
</feature>
<dbReference type="CDD" id="cd13751">
    <property type="entry name" value="TGF_beta_GDF8_like"/>
    <property type="match status" value="1"/>
</dbReference>
<keyword evidence="5 8" id="KW-0339">Growth factor</keyword>
<feature type="chain" id="PRO_5004656039" description="TGF-beta family profile domain-containing protein" evidence="9">
    <location>
        <begin position="36"/>
        <end position="834"/>
    </location>
</feature>
<dbReference type="InterPro" id="IPR017948">
    <property type="entry name" value="TGFb_CS"/>
</dbReference>
<dbReference type="FunFam" id="2.10.90.10:FF:000005">
    <property type="entry name" value="Inhibin beta A chain"/>
    <property type="match status" value="1"/>
</dbReference>
<evidence type="ECO:0000256" key="4">
    <source>
        <dbReference type="ARBA" id="ARBA00022729"/>
    </source>
</evidence>
<dbReference type="InterPro" id="IPR015615">
    <property type="entry name" value="TGF-beta-rel"/>
</dbReference>
<dbReference type="AlphaFoldDB" id="U4UA25"/>
<keyword evidence="7" id="KW-0325">Glycoprotein</keyword>
<feature type="domain" description="TGF-beta family profile" evidence="10">
    <location>
        <begin position="302"/>
        <end position="413"/>
    </location>
</feature>
<evidence type="ECO:0000256" key="7">
    <source>
        <dbReference type="ARBA" id="ARBA00023180"/>
    </source>
</evidence>
<dbReference type="InterPro" id="IPR001839">
    <property type="entry name" value="TGF-b_C"/>
</dbReference>
<comment type="subcellular location">
    <subcellularLocation>
        <location evidence="1">Secreted</location>
    </subcellularLocation>
</comment>
<dbReference type="GO" id="GO:0005125">
    <property type="term" value="F:cytokine activity"/>
    <property type="evidence" value="ECO:0007669"/>
    <property type="project" value="TreeGrafter"/>
</dbReference>
<evidence type="ECO:0000256" key="8">
    <source>
        <dbReference type="RuleBase" id="RU000354"/>
    </source>
</evidence>
<dbReference type="PANTHER" id="PTHR11848:SF309">
    <property type="entry name" value="INHIBIN BETA CHAIN"/>
    <property type="match status" value="1"/>
</dbReference>
<evidence type="ECO:0000313" key="12">
    <source>
        <dbReference type="Proteomes" id="UP000030742"/>
    </source>
</evidence>
<dbReference type="PROSITE" id="PS51362">
    <property type="entry name" value="TGF_BETA_2"/>
    <property type="match status" value="2"/>
</dbReference>
<organism evidence="11 12">
    <name type="scientific">Dendroctonus ponderosae</name>
    <name type="common">Mountain pine beetle</name>
    <dbReference type="NCBI Taxonomy" id="77166"/>
    <lineage>
        <taxon>Eukaryota</taxon>
        <taxon>Metazoa</taxon>
        <taxon>Ecdysozoa</taxon>
        <taxon>Arthropoda</taxon>
        <taxon>Hexapoda</taxon>
        <taxon>Insecta</taxon>
        <taxon>Pterygota</taxon>
        <taxon>Neoptera</taxon>
        <taxon>Endopterygota</taxon>
        <taxon>Coleoptera</taxon>
        <taxon>Polyphaga</taxon>
        <taxon>Cucujiformia</taxon>
        <taxon>Curculionidae</taxon>
        <taxon>Scolytinae</taxon>
        <taxon>Dendroctonus</taxon>
    </lineage>
</organism>
<sequence length="834" mass="94352">MLSPLRPFAQCRPPAALKFFLIISALPFTIDGAKSASGYSHQVQPQDEPLSTSLFDMAYPSMPASPPTSTCSLCKRREELKVRNLAIIKEEILKRMGFSQPPNITGKVLPQVPSHYMAKIEEEHGMQGDQPYKTGLTYTEEDDEYHVRTQKVLTWAETHPRMRHMSWKVNDVLHFPFSDSITKFHVANATLNFFVRGGSERMAGPHDVLIDIYKVVKFGDHSEPPELVRVKSWKEPWLPGRGKWIQTDFTATVGEWFKNGKENFGFVINATVNGKKLAVTDFNSEKSKAPYVETAVMEPKRRKRRNSGLNCDEKANEPLCCRYSFYVDFVEIGLDFIVAPKRYDAHMCSGECPYLTLQKYPHTHLLKMAQPNSAAPCCAPRKMSAISMLYFDDKLNLVLSSLPGMVHDSKSPLGWTLSVACLYLVLSTASGSLANGERLRHHHMKNQLEKTAVLEASSKMPLLGCPNCLFKHDRDREKLESDKLRLEAIKRQILQKLGLRAKPNVTHSLPKEVVMATLSRAEDGDFTGAFGENPDFPTTSEKSGNLDTVEADDFYGRTSEIISFAEQGSWVNQNRLLQFQVSPEAGSQMGQEFRVREASLWLKADLLKAPTSKCRSTDIFVFKIISNRLPESQFDRLTAEPIAVPLEEAASGWQKIDVTQTVSEWLGERAKDKLSLFVDCSCCAHWRIHLFNEESDQRSNPNRPFLVIHTDPSTAKRVRRRAIDCSLDSGNQCCKQRFYVSFKALGWEDWVIAPQGYFANYCRGDCGQHRTPDTFVTYHTHVIEEVRKTQHLSGMTPCCAPLKFSTMSLIYYGPESTIIKRDLPKMVVEECGCP</sequence>
<evidence type="ECO:0000256" key="1">
    <source>
        <dbReference type="ARBA" id="ARBA00004613"/>
    </source>
</evidence>
<name>U4UA25_DENPD</name>
<dbReference type="Gene3D" id="2.10.90.10">
    <property type="entry name" value="Cystine-knot cytokines"/>
    <property type="match status" value="2"/>
</dbReference>
<dbReference type="Proteomes" id="UP000030742">
    <property type="component" value="Unassembled WGS sequence"/>
</dbReference>
<dbReference type="STRING" id="77166.U4UA25"/>
<proteinExistence type="inferred from homology"/>
<protein>
    <recommendedName>
        <fullName evidence="10">TGF-beta family profile domain-containing protein</fullName>
    </recommendedName>
</protein>
<keyword evidence="6" id="KW-1015">Disulfide bond</keyword>
<evidence type="ECO:0000256" key="5">
    <source>
        <dbReference type="ARBA" id="ARBA00023030"/>
    </source>
</evidence>
<dbReference type="Pfam" id="PF00688">
    <property type="entry name" value="TGFb_propeptide"/>
    <property type="match status" value="2"/>
</dbReference>
<dbReference type="SUPFAM" id="SSF57501">
    <property type="entry name" value="Cystine-knot cytokines"/>
    <property type="match status" value="2"/>
</dbReference>
<keyword evidence="3" id="KW-0964">Secreted</keyword>
<feature type="signal peptide" evidence="9">
    <location>
        <begin position="1"/>
        <end position="35"/>
    </location>
</feature>
<dbReference type="FunFam" id="2.60.120.970:FF:000044">
    <property type="entry name" value="Inhibin beta chain"/>
    <property type="match status" value="1"/>
</dbReference>
<dbReference type="CDD" id="cd13752">
    <property type="entry name" value="TGF_beta_INHB"/>
    <property type="match status" value="1"/>
</dbReference>
<accession>U4UA25</accession>
<dbReference type="InterPro" id="IPR029034">
    <property type="entry name" value="Cystine-knot_cytokine"/>
</dbReference>
<dbReference type="PANTHER" id="PTHR11848">
    <property type="entry name" value="TGF-BETA FAMILY"/>
    <property type="match status" value="1"/>
</dbReference>
<dbReference type="PROSITE" id="PS00250">
    <property type="entry name" value="TGF_BETA_1"/>
    <property type="match status" value="2"/>
</dbReference>
<gene>
    <name evidence="11" type="ORF">D910_04205</name>
</gene>
<dbReference type="SMART" id="SM00204">
    <property type="entry name" value="TGFB"/>
    <property type="match status" value="2"/>
</dbReference>
<evidence type="ECO:0000313" key="11">
    <source>
        <dbReference type="EMBL" id="ERL86800.1"/>
    </source>
</evidence>
<evidence type="ECO:0000256" key="9">
    <source>
        <dbReference type="SAM" id="SignalP"/>
    </source>
</evidence>
<evidence type="ECO:0000256" key="6">
    <source>
        <dbReference type="ARBA" id="ARBA00023157"/>
    </source>
</evidence>